<reference evidence="1" key="1">
    <citation type="submission" date="2020-04" db="EMBL/GenBank/DDBJ databases">
        <title>A chromosome-scale assembly and high-density genetic map of the yellow drum (Nibea albiflora) genome.</title>
        <authorList>
            <person name="Xu D."/>
            <person name="Zhang W."/>
            <person name="Chen R."/>
            <person name="Tan P."/>
            <person name="Wang L."/>
            <person name="Song H."/>
            <person name="Tian L."/>
            <person name="Zhu Q."/>
            <person name="Wang B."/>
        </authorList>
    </citation>
    <scope>NUCLEOTIDE SEQUENCE</scope>
    <source>
        <strain evidence="1">ZJHYS-2018</strain>
    </source>
</reference>
<sequence>MSDLLLRERTAQLVHSKGGEQKNFRADQRADVEFIFLLLKQEKTSLMQRRKAERGSSVLSGADASRYAATSPRINQLGLVALLRRLPEKYELRGAARQDTEAVRQEDFLFGLSK</sequence>
<dbReference type="Proteomes" id="UP000805704">
    <property type="component" value="Chromosome 11"/>
</dbReference>
<gene>
    <name evidence="1" type="ORF">GBF38_021280</name>
</gene>
<dbReference type="EMBL" id="CM024799">
    <property type="protein sequence ID" value="KAG8013078.1"/>
    <property type="molecule type" value="Genomic_DNA"/>
</dbReference>
<evidence type="ECO:0000313" key="1">
    <source>
        <dbReference type="EMBL" id="KAG8013078.1"/>
    </source>
</evidence>
<evidence type="ECO:0000313" key="2">
    <source>
        <dbReference type="Proteomes" id="UP000805704"/>
    </source>
</evidence>
<keyword evidence="2" id="KW-1185">Reference proteome</keyword>
<accession>A0ACB7FGV2</accession>
<proteinExistence type="predicted"/>
<name>A0ACB7FGV2_NIBAL</name>
<protein>
    <submittedName>
        <fullName evidence="1">Uncharacterized protein</fullName>
    </submittedName>
</protein>
<comment type="caution">
    <text evidence="1">The sequence shown here is derived from an EMBL/GenBank/DDBJ whole genome shotgun (WGS) entry which is preliminary data.</text>
</comment>
<organism evidence="1 2">
    <name type="scientific">Nibea albiflora</name>
    <name type="common">Yellow drum</name>
    <name type="synonym">Corvina albiflora</name>
    <dbReference type="NCBI Taxonomy" id="240163"/>
    <lineage>
        <taxon>Eukaryota</taxon>
        <taxon>Metazoa</taxon>
        <taxon>Chordata</taxon>
        <taxon>Craniata</taxon>
        <taxon>Vertebrata</taxon>
        <taxon>Euteleostomi</taxon>
        <taxon>Actinopterygii</taxon>
        <taxon>Neopterygii</taxon>
        <taxon>Teleostei</taxon>
        <taxon>Neoteleostei</taxon>
        <taxon>Acanthomorphata</taxon>
        <taxon>Eupercaria</taxon>
        <taxon>Sciaenidae</taxon>
        <taxon>Nibea</taxon>
    </lineage>
</organism>